<feature type="transmembrane region" description="Helical" evidence="6">
    <location>
        <begin position="172"/>
        <end position="190"/>
    </location>
</feature>
<dbReference type="RefSeq" id="WP_101333856.1">
    <property type="nucleotide sequence ID" value="NZ_PJNI01000003.1"/>
</dbReference>
<accession>A0A2I0R467</accession>
<feature type="transmembrane region" description="Helical" evidence="6">
    <location>
        <begin position="21"/>
        <end position="38"/>
    </location>
</feature>
<evidence type="ECO:0000256" key="5">
    <source>
        <dbReference type="ARBA" id="ARBA00023136"/>
    </source>
</evidence>
<dbReference type="InterPro" id="IPR000917">
    <property type="entry name" value="Sulfatase_N"/>
</dbReference>
<dbReference type="Gene3D" id="3.40.720.10">
    <property type="entry name" value="Alkaline Phosphatase, subunit A"/>
    <property type="match status" value="1"/>
</dbReference>
<evidence type="ECO:0000313" key="9">
    <source>
        <dbReference type="Proteomes" id="UP000236654"/>
    </source>
</evidence>
<keyword evidence="2" id="KW-1003">Cell membrane</keyword>
<dbReference type="InterPro" id="IPR017850">
    <property type="entry name" value="Alkaline_phosphatase_core_sf"/>
</dbReference>
<comment type="caution">
    <text evidence="8">The sequence shown here is derived from an EMBL/GenBank/DDBJ whole genome shotgun (WGS) entry which is preliminary data.</text>
</comment>
<evidence type="ECO:0000313" key="8">
    <source>
        <dbReference type="EMBL" id="PKR81375.1"/>
    </source>
</evidence>
<dbReference type="Proteomes" id="UP000236654">
    <property type="component" value="Unassembled WGS sequence"/>
</dbReference>
<feature type="domain" description="Sulfatase N-terminal" evidence="7">
    <location>
        <begin position="278"/>
        <end position="568"/>
    </location>
</feature>
<dbReference type="CDD" id="cd16015">
    <property type="entry name" value="LTA_synthase"/>
    <property type="match status" value="1"/>
</dbReference>
<evidence type="ECO:0000256" key="6">
    <source>
        <dbReference type="SAM" id="Phobius"/>
    </source>
</evidence>
<reference evidence="8 9" key="1">
    <citation type="submission" date="2017-12" db="EMBL/GenBank/DDBJ databases">
        <title>The draft genome sequence of Brumimicrobium saltpan LHR20.</title>
        <authorList>
            <person name="Do Z.-J."/>
            <person name="Luo H.-R."/>
        </authorList>
    </citation>
    <scope>NUCLEOTIDE SEQUENCE [LARGE SCALE GENOMIC DNA]</scope>
    <source>
        <strain evidence="8 9">LHR20</strain>
    </source>
</reference>
<organism evidence="8 9">
    <name type="scientific">Brumimicrobium salinarum</name>
    <dbReference type="NCBI Taxonomy" id="2058658"/>
    <lineage>
        <taxon>Bacteria</taxon>
        <taxon>Pseudomonadati</taxon>
        <taxon>Bacteroidota</taxon>
        <taxon>Flavobacteriia</taxon>
        <taxon>Flavobacteriales</taxon>
        <taxon>Crocinitomicaceae</taxon>
        <taxon>Brumimicrobium</taxon>
    </lineage>
</organism>
<keyword evidence="4 6" id="KW-1133">Transmembrane helix</keyword>
<evidence type="ECO:0000256" key="4">
    <source>
        <dbReference type="ARBA" id="ARBA00022989"/>
    </source>
</evidence>
<keyword evidence="9" id="KW-1185">Reference proteome</keyword>
<dbReference type="PANTHER" id="PTHR47371">
    <property type="entry name" value="LIPOTEICHOIC ACID SYNTHASE"/>
    <property type="match status" value="1"/>
</dbReference>
<dbReference type="AlphaFoldDB" id="A0A2I0R467"/>
<feature type="transmembrane region" description="Helical" evidence="6">
    <location>
        <begin position="84"/>
        <end position="104"/>
    </location>
</feature>
<feature type="transmembrane region" description="Helical" evidence="6">
    <location>
        <begin position="50"/>
        <end position="75"/>
    </location>
</feature>
<dbReference type="PANTHER" id="PTHR47371:SF3">
    <property type="entry name" value="PHOSPHOGLYCEROL TRANSFERASE I"/>
    <property type="match status" value="1"/>
</dbReference>
<evidence type="ECO:0000256" key="2">
    <source>
        <dbReference type="ARBA" id="ARBA00022475"/>
    </source>
</evidence>
<keyword evidence="5 6" id="KW-0472">Membrane</keyword>
<evidence type="ECO:0000256" key="1">
    <source>
        <dbReference type="ARBA" id="ARBA00004651"/>
    </source>
</evidence>
<dbReference type="SUPFAM" id="SSF53649">
    <property type="entry name" value="Alkaline phosphatase-like"/>
    <property type="match status" value="1"/>
</dbReference>
<keyword evidence="3 6" id="KW-0812">Transmembrane</keyword>
<comment type="subcellular location">
    <subcellularLocation>
        <location evidence="1">Cell membrane</location>
        <topology evidence="1">Multi-pass membrane protein</topology>
    </subcellularLocation>
</comment>
<evidence type="ECO:0000256" key="3">
    <source>
        <dbReference type="ARBA" id="ARBA00022692"/>
    </source>
</evidence>
<name>A0A2I0R467_9FLAO</name>
<protein>
    <recommendedName>
        <fullName evidence="7">Sulfatase N-terminal domain-containing protein</fullName>
    </recommendedName>
</protein>
<sequence length="688" mass="79982">MDKRTKSWMKQAKESILEQGLILLIPIMVIRGFEVFVFDAEAFQSIGSAFRVYMFAIFKEIIFLTIYLLTFGIIYSQVKRFSRILYTFLIAVSSILLIVIYLATSQYYYTADLLLDHVILYFNFNELLEIAGTESGRLTGEYFWFYVVSFSLLILALIFRKTILKTLQKGRLTKVILIGGLTVICVHFILANPTFKKEHELNSISKPKYLFSHIIDNLFFKVNLDNLSEKELYLATKSFRSFMEWENNVHQTKYPFVKTHDDRKNSLNKYFTTFDQKPNLVLVFCEGLSSTFSGQNAHLGSYTPFLDSLYKQGLYWPNAISNTDRTHGVFANVLASLPHGFERGILNLKSTFPQHFSIPKSLASNGYHASFLYGGWGYYDNFEPFLRKNYVSTVWDKTYMEKNNIIEARSKEEDFTWGIHDKEMVDLYFAFKDSIKNEPFFDLFVTLSLHSPFDIPEKEKYVELARNMSKNKPNGKEVFDKSSDILASIVYQDEALKQFMKTYEKRPEFENTVFLFVGDHNVVGLPMRSELDAHSVPLLIYSPQLKESKQFKDIVAHTDVPQSILTLFEPYLENQANIEFNHWVGEGLSTKNQVASQHPIFIGSFNGDVNGVISDNHILLNNQLYKIENHLNLSKVDDEKLKQLLQKQLKNYEIMNHFTIKQNRLLLPKDTLAFPNEDVDFYFPVYDE</sequence>
<dbReference type="EMBL" id="PJNI01000003">
    <property type="protein sequence ID" value="PKR81375.1"/>
    <property type="molecule type" value="Genomic_DNA"/>
</dbReference>
<feature type="transmembrane region" description="Helical" evidence="6">
    <location>
        <begin position="142"/>
        <end position="160"/>
    </location>
</feature>
<dbReference type="GO" id="GO:0005886">
    <property type="term" value="C:plasma membrane"/>
    <property type="evidence" value="ECO:0007669"/>
    <property type="project" value="UniProtKB-SubCell"/>
</dbReference>
<evidence type="ECO:0000259" key="7">
    <source>
        <dbReference type="Pfam" id="PF00884"/>
    </source>
</evidence>
<dbReference type="InterPro" id="IPR050448">
    <property type="entry name" value="OpgB/LTA_synthase_biosynth"/>
</dbReference>
<proteinExistence type="predicted"/>
<dbReference type="Pfam" id="PF00884">
    <property type="entry name" value="Sulfatase"/>
    <property type="match status" value="1"/>
</dbReference>
<gene>
    <name evidence="8" type="ORF">CW751_04785</name>
</gene>
<dbReference type="OrthoDB" id="9777768at2"/>